<dbReference type="Proteomes" id="UP000824890">
    <property type="component" value="Unassembled WGS sequence"/>
</dbReference>
<sequence length="94" mass="9107">MSQYNQPPVGVPPPQGWLSAGGIPEGCVSTAGVSSSGISAAGVSSAGVSSSLRAAVSSAAASAAATGKPWVSRRMSCSSLLLLSLGCLLLIQSC</sequence>
<keyword evidence="2" id="KW-1185">Reference proteome</keyword>
<proteinExistence type="predicted"/>
<comment type="caution">
    <text evidence="1">The sequence shown here is derived from an EMBL/GenBank/DDBJ whole genome shotgun (WGS) entry which is preliminary data.</text>
</comment>
<name>A0ABQ8A415_BRANA</name>
<evidence type="ECO:0000313" key="1">
    <source>
        <dbReference type="EMBL" id="KAH0887247.1"/>
    </source>
</evidence>
<accession>A0ABQ8A415</accession>
<organism evidence="1 2">
    <name type="scientific">Brassica napus</name>
    <name type="common">Rape</name>
    <dbReference type="NCBI Taxonomy" id="3708"/>
    <lineage>
        <taxon>Eukaryota</taxon>
        <taxon>Viridiplantae</taxon>
        <taxon>Streptophyta</taxon>
        <taxon>Embryophyta</taxon>
        <taxon>Tracheophyta</taxon>
        <taxon>Spermatophyta</taxon>
        <taxon>Magnoliopsida</taxon>
        <taxon>eudicotyledons</taxon>
        <taxon>Gunneridae</taxon>
        <taxon>Pentapetalae</taxon>
        <taxon>rosids</taxon>
        <taxon>malvids</taxon>
        <taxon>Brassicales</taxon>
        <taxon>Brassicaceae</taxon>
        <taxon>Brassiceae</taxon>
        <taxon>Brassica</taxon>
    </lineage>
</organism>
<dbReference type="EMBL" id="JAGKQM010000014">
    <property type="protein sequence ID" value="KAH0887247.1"/>
    <property type="molecule type" value="Genomic_DNA"/>
</dbReference>
<reference evidence="1 2" key="1">
    <citation type="submission" date="2021-05" db="EMBL/GenBank/DDBJ databases">
        <title>Genome Assembly of Synthetic Allotetraploid Brassica napus Reveals Homoeologous Exchanges between Subgenomes.</title>
        <authorList>
            <person name="Davis J.T."/>
        </authorList>
    </citation>
    <scope>NUCLEOTIDE SEQUENCE [LARGE SCALE GENOMIC DNA]</scope>
    <source>
        <strain evidence="2">cv. Da-Ae</strain>
        <tissue evidence="1">Seedling</tissue>
    </source>
</reference>
<evidence type="ECO:0000313" key="2">
    <source>
        <dbReference type="Proteomes" id="UP000824890"/>
    </source>
</evidence>
<protein>
    <submittedName>
        <fullName evidence="1">Uncharacterized protein</fullName>
    </submittedName>
</protein>
<gene>
    <name evidence="1" type="ORF">HID58_063343</name>
</gene>